<proteinExistence type="predicted"/>
<evidence type="ECO:0000313" key="1">
    <source>
        <dbReference type="EMBL" id="GKV36003.1"/>
    </source>
</evidence>
<protein>
    <submittedName>
        <fullName evidence="1">Uncharacterized protein</fullName>
    </submittedName>
</protein>
<dbReference type="InterPro" id="IPR036770">
    <property type="entry name" value="Ankyrin_rpt-contain_sf"/>
</dbReference>
<dbReference type="SUPFAM" id="SSF48403">
    <property type="entry name" value="Ankyrin repeat"/>
    <property type="match status" value="1"/>
</dbReference>
<dbReference type="SMART" id="SM00248">
    <property type="entry name" value="ANK"/>
    <property type="match status" value="2"/>
</dbReference>
<dbReference type="InterPro" id="IPR002110">
    <property type="entry name" value="Ankyrin_rpt"/>
</dbReference>
<sequence length="158" mass="17621">MKLLEEGQPHEKGLQFCGQGCSLLDLAIMVSGDVEVVKKLVQRMSEEEVLSQDEHGSTALAFAAYCGATDIAECLTLKNKKLLTIPDREGMVPVVRACFQGFKGTTLYLYCQTLEFLAPENGEHVFQFLSFCHRNLGFFLRFCVQLMGRESFAGRDSP</sequence>
<gene>
    <name evidence="1" type="ORF">SLEP1_g44189</name>
</gene>
<name>A0AAV5LG52_9ROSI</name>
<comment type="caution">
    <text evidence="1">The sequence shown here is derived from an EMBL/GenBank/DDBJ whole genome shotgun (WGS) entry which is preliminary data.</text>
</comment>
<dbReference type="Gene3D" id="1.25.40.20">
    <property type="entry name" value="Ankyrin repeat-containing domain"/>
    <property type="match status" value="1"/>
</dbReference>
<dbReference type="Proteomes" id="UP001054252">
    <property type="component" value="Unassembled WGS sequence"/>
</dbReference>
<dbReference type="Pfam" id="PF12796">
    <property type="entry name" value="Ank_2"/>
    <property type="match status" value="1"/>
</dbReference>
<reference evidence="1 2" key="1">
    <citation type="journal article" date="2021" name="Commun. Biol.">
        <title>The genome of Shorea leprosula (Dipterocarpaceae) highlights the ecological relevance of drought in aseasonal tropical rainforests.</title>
        <authorList>
            <person name="Ng K.K.S."/>
            <person name="Kobayashi M.J."/>
            <person name="Fawcett J.A."/>
            <person name="Hatakeyama M."/>
            <person name="Paape T."/>
            <person name="Ng C.H."/>
            <person name="Ang C.C."/>
            <person name="Tnah L.H."/>
            <person name="Lee C.T."/>
            <person name="Nishiyama T."/>
            <person name="Sese J."/>
            <person name="O'Brien M.J."/>
            <person name="Copetti D."/>
            <person name="Mohd Noor M.I."/>
            <person name="Ong R.C."/>
            <person name="Putra M."/>
            <person name="Sireger I.Z."/>
            <person name="Indrioko S."/>
            <person name="Kosugi Y."/>
            <person name="Izuno A."/>
            <person name="Isagi Y."/>
            <person name="Lee S.L."/>
            <person name="Shimizu K.K."/>
        </authorList>
    </citation>
    <scope>NUCLEOTIDE SEQUENCE [LARGE SCALE GENOMIC DNA]</scope>
    <source>
        <strain evidence="1">214</strain>
    </source>
</reference>
<dbReference type="EMBL" id="BPVZ01000114">
    <property type="protein sequence ID" value="GKV36003.1"/>
    <property type="molecule type" value="Genomic_DNA"/>
</dbReference>
<dbReference type="AlphaFoldDB" id="A0AAV5LG52"/>
<dbReference type="PANTHER" id="PTHR47303:SF1">
    <property type="entry name" value="NF-KAPPA-B INHIBITOR BETA"/>
    <property type="match status" value="1"/>
</dbReference>
<evidence type="ECO:0000313" key="2">
    <source>
        <dbReference type="Proteomes" id="UP001054252"/>
    </source>
</evidence>
<dbReference type="PANTHER" id="PTHR47303">
    <property type="match status" value="1"/>
</dbReference>
<organism evidence="1 2">
    <name type="scientific">Rubroshorea leprosula</name>
    <dbReference type="NCBI Taxonomy" id="152421"/>
    <lineage>
        <taxon>Eukaryota</taxon>
        <taxon>Viridiplantae</taxon>
        <taxon>Streptophyta</taxon>
        <taxon>Embryophyta</taxon>
        <taxon>Tracheophyta</taxon>
        <taxon>Spermatophyta</taxon>
        <taxon>Magnoliopsida</taxon>
        <taxon>eudicotyledons</taxon>
        <taxon>Gunneridae</taxon>
        <taxon>Pentapetalae</taxon>
        <taxon>rosids</taxon>
        <taxon>malvids</taxon>
        <taxon>Malvales</taxon>
        <taxon>Dipterocarpaceae</taxon>
        <taxon>Rubroshorea</taxon>
    </lineage>
</organism>
<keyword evidence="2" id="KW-1185">Reference proteome</keyword>
<accession>A0AAV5LG52</accession>